<keyword evidence="4" id="KW-0969">Cilium</keyword>
<dbReference type="Proteomes" id="UP000195877">
    <property type="component" value="Chromosome 1"/>
</dbReference>
<feature type="compositionally biased region" description="Polar residues" evidence="1">
    <location>
        <begin position="18"/>
        <end position="35"/>
    </location>
</feature>
<reference evidence="4 6" key="2">
    <citation type="submission" date="2017-05" db="EMBL/GenBank/DDBJ databases">
        <authorList>
            <person name="Song R."/>
            <person name="Chenine A.L."/>
            <person name="Ruprecht R.M."/>
        </authorList>
    </citation>
    <scope>NUCLEOTIDE SEQUENCE [LARGE SCALE GENOMIC DNA]</scope>
    <source>
        <strain evidence="4">PD5205</strain>
    </source>
</reference>
<dbReference type="GeneID" id="61894551"/>
<dbReference type="InterPro" id="IPR021136">
    <property type="entry name" value="Flagellar_hook_control-like_C"/>
</dbReference>
<evidence type="ECO:0000313" key="5">
    <source>
        <dbReference type="Proteomes" id="UP000195877"/>
    </source>
</evidence>
<feature type="compositionally biased region" description="Low complexity" evidence="1">
    <location>
        <begin position="392"/>
        <end position="401"/>
    </location>
</feature>
<dbReference type="EMBL" id="LT853882">
    <property type="protein sequence ID" value="SMQ99431.1"/>
    <property type="molecule type" value="Genomic_DNA"/>
</dbReference>
<name>A0A1Y6HLM7_9XANT</name>
<proteinExistence type="predicted"/>
<sequence>MNPLSAFAAGLGALASTGKKSSYSDPSSEQDQGQEQFARMLNPANAPNQAPPQAPERVPAKQAAPKPNQSDKNRADDDNRDDATGDATSDATAPPRAQDGDTKPAKSASTKDKEPAAADSGTAAKTGKNAKTTTATATASGDIPAEAATTTDAVWPPPGLGGFGMGLLAQALPGGDVLAAATAALTASMAGAAGATPTATALPSDATAPSATATASTALPSLGALAPAVAAGAKPISTTAVSGNVQTAALMSMAAKALEPATDDSTAPATLDTPAFTLPTTTAAALSRLQDPAPVFSASPTPIPEMGSDNFDDAIGARMSWLADQKIGHAHIKVTPNEMGPVEVRLHLDGDKVNASFTSANADVRQALEQSLPRLREMLGQNGFQLGQADVGQQQQSQSGNRNGGGTDGNGLSLDDSPPVGIPSVVLRQRGLLDAYA</sequence>
<keyword evidence="4" id="KW-0966">Cell projection</keyword>
<dbReference type="RefSeq" id="WP_002813501.1">
    <property type="nucleotide sequence ID" value="NZ_CP016830.1"/>
</dbReference>
<reference evidence="3 5" key="1">
    <citation type="submission" date="2017-05" db="EMBL/GenBank/DDBJ databases">
        <authorList>
            <person name="Blom J."/>
        </authorList>
    </citation>
    <scope>NUCLEOTIDE SEQUENCE [LARGE SCALE GENOMIC DNA]</scope>
    <source>
        <strain evidence="3">PD885</strain>
    </source>
</reference>
<accession>A0A1Y6HLM7</accession>
<feature type="compositionally biased region" description="Basic and acidic residues" evidence="1">
    <location>
        <begin position="98"/>
        <end position="116"/>
    </location>
</feature>
<dbReference type="STRING" id="48664.BER92_10390"/>
<dbReference type="PANTHER" id="PTHR37533">
    <property type="entry name" value="FLAGELLAR HOOK-LENGTH CONTROL PROTEIN"/>
    <property type="match status" value="1"/>
</dbReference>
<feature type="compositionally biased region" description="Low complexity" evidence="1">
    <location>
        <begin position="121"/>
        <end position="139"/>
    </location>
</feature>
<feature type="compositionally biased region" description="Basic and acidic residues" evidence="1">
    <location>
        <begin position="69"/>
        <end position="83"/>
    </location>
</feature>
<keyword evidence="5" id="KW-1185">Reference proteome</keyword>
<dbReference type="Pfam" id="PF02120">
    <property type="entry name" value="Flg_hook"/>
    <property type="match status" value="1"/>
</dbReference>
<dbReference type="eggNOG" id="COG3144">
    <property type="taxonomic scope" value="Bacteria"/>
</dbReference>
<dbReference type="AlphaFoldDB" id="A0A1Y6HLM7"/>
<dbReference type="Proteomes" id="UP000195953">
    <property type="component" value="Chromosome 1"/>
</dbReference>
<dbReference type="InterPro" id="IPR038610">
    <property type="entry name" value="FliK-like_C_sf"/>
</dbReference>
<feature type="region of interest" description="Disordered" evidence="1">
    <location>
        <begin position="16"/>
        <end position="144"/>
    </location>
</feature>
<protein>
    <submittedName>
        <fullName evidence="3">Flagellar hook-length control protein</fullName>
    </submittedName>
    <submittedName>
        <fullName evidence="4">Flagellar protein</fullName>
    </submittedName>
</protein>
<dbReference type="KEGG" id="xfr:BER92_10390"/>
<feature type="domain" description="Flagellar hook-length control protein-like C-terminal" evidence="2">
    <location>
        <begin position="318"/>
        <end position="399"/>
    </location>
</feature>
<dbReference type="Gene3D" id="3.30.750.140">
    <property type="match status" value="1"/>
</dbReference>
<evidence type="ECO:0000256" key="1">
    <source>
        <dbReference type="SAM" id="MobiDB-lite"/>
    </source>
</evidence>
<dbReference type="EMBL" id="LT853885">
    <property type="protein sequence ID" value="SMR03461.1"/>
    <property type="molecule type" value="Genomic_DNA"/>
</dbReference>
<evidence type="ECO:0000313" key="4">
    <source>
        <dbReference type="EMBL" id="SMR03461.1"/>
    </source>
</evidence>
<feature type="region of interest" description="Disordered" evidence="1">
    <location>
        <begin position="389"/>
        <end position="423"/>
    </location>
</feature>
<dbReference type="PANTHER" id="PTHR37533:SF2">
    <property type="entry name" value="FLAGELLAR HOOK-LENGTH CONTROL PROTEIN"/>
    <property type="match status" value="1"/>
</dbReference>
<dbReference type="OrthoDB" id="1792985at2"/>
<evidence type="ECO:0000259" key="2">
    <source>
        <dbReference type="Pfam" id="PF02120"/>
    </source>
</evidence>
<dbReference type="InterPro" id="IPR052563">
    <property type="entry name" value="FliK"/>
</dbReference>
<keyword evidence="4" id="KW-0282">Flagellum</keyword>
<evidence type="ECO:0000313" key="6">
    <source>
        <dbReference type="Proteomes" id="UP000195953"/>
    </source>
</evidence>
<gene>
    <name evidence="3" type="primary">fliK</name>
    <name evidence="4" type="ORF">PD5205_02159</name>
    <name evidence="3" type="ORF">PD885_02188</name>
</gene>
<dbReference type="CDD" id="cd17470">
    <property type="entry name" value="T3SS_Flik_C"/>
    <property type="match status" value="1"/>
</dbReference>
<evidence type="ECO:0000313" key="3">
    <source>
        <dbReference type="EMBL" id="SMQ99431.1"/>
    </source>
</evidence>
<organism evidence="4 6">
    <name type="scientific">Xanthomonas fragariae</name>
    <dbReference type="NCBI Taxonomy" id="48664"/>
    <lineage>
        <taxon>Bacteria</taxon>
        <taxon>Pseudomonadati</taxon>
        <taxon>Pseudomonadota</taxon>
        <taxon>Gammaproteobacteria</taxon>
        <taxon>Lysobacterales</taxon>
        <taxon>Lysobacteraceae</taxon>
        <taxon>Xanthomonas</taxon>
    </lineage>
</organism>